<evidence type="ECO:0000256" key="2">
    <source>
        <dbReference type="ARBA" id="ARBA00007783"/>
    </source>
</evidence>
<evidence type="ECO:0000259" key="10">
    <source>
        <dbReference type="PROSITE" id="PS51012"/>
    </source>
</evidence>
<evidence type="ECO:0000256" key="7">
    <source>
        <dbReference type="ARBA" id="ARBA00022989"/>
    </source>
</evidence>
<feature type="transmembrane region" description="Helical" evidence="9">
    <location>
        <begin position="225"/>
        <end position="248"/>
    </location>
</feature>
<evidence type="ECO:0000313" key="12">
    <source>
        <dbReference type="EMBL" id="RGW46436.1"/>
    </source>
</evidence>
<dbReference type="InterPro" id="IPR000412">
    <property type="entry name" value="ABC_2_transport"/>
</dbReference>
<keyword evidence="5" id="KW-0997">Cell inner membrane</keyword>
<evidence type="ECO:0000256" key="6">
    <source>
        <dbReference type="ARBA" id="ARBA00022692"/>
    </source>
</evidence>
<keyword evidence="6 9" id="KW-0812">Transmembrane</keyword>
<dbReference type="EMBL" id="QSAJ01000081">
    <property type="protein sequence ID" value="RGW46436.1"/>
    <property type="molecule type" value="Genomic_DNA"/>
</dbReference>
<feature type="transmembrane region" description="Helical" evidence="9">
    <location>
        <begin position="72"/>
        <end position="94"/>
    </location>
</feature>
<evidence type="ECO:0000256" key="9">
    <source>
        <dbReference type="RuleBase" id="RU361157"/>
    </source>
</evidence>
<evidence type="ECO:0000256" key="5">
    <source>
        <dbReference type="ARBA" id="ARBA00022519"/>
    </source>
</evidence>
<comment type="caution">
    <text evidence="12">The sequence shown here is derived from an EMBL/GenBank/DDBJ whole genome shotgun (WGS) entry which is preliminary data.</text>
</comment>
<feature type="transmembrane region" description="Helical" evidence="9">
    <location>
        <begin position="137"/>
        <end position="161"/>
    </location>
</feature>
<keyword evidence="4 9" id="KW-1003">Cell membrane</keyword>
<dbReference type="Proteomes" id="UP000266376">
    <property type="component" value="Unassembled WGS sequence"/>
</dbReference>
<keyword evidence="3 9" id="KW-0813">Transport</keyword>
<accession>A0A395XGR3</accession>
<evidence type="ECO:0000256" key="4">
    <source>
        <dbReference type="ARBA" id="ARBA00022475"/>
    </source>
</evidence>
<organism evidence="12 14">
    <name type="scientific">Dorea formicigenerans</name>
    <dbReference type="NCBI Taxonomy" id="39486"/>
    <lineage>
        <taxon>Bacteria</taxon>
        <taxon>Bacillati</taxon>
        <taxon>Bacillota</taxon>
        <taxon>Clostridia</taxon>
        <taxon>Lachnospirales</taxon>
        <taxon>Lachnospiraceae</taxon>
        <taxon>Dorea</taxon>
    </lineage>
</organism>
<keyword evidence="8 9" id="KW-0472">Membrane</keyword>
<gene>
    <name evidence="12" type="ORF">DWV67_16105</name>
    <name evidence="11" type="ORF">DXD10_05095</name>
</gene>
<dbReference type="InterPro" id="IPR013525">
    <property type="entry name" value="ABC2_TM"/>
</dbReference>
<keyword evidence="7 9" id="KW-1133">Transmembrane helix</keyword>
<dbReference type="RefSeq" id="WP_117649402.1">
    <property type="nucleotide sequence ID" value="NZ_QSQQ01000005.1"/>
</dbReference>
<feature type="transmembrane region" description="Helical" evidence="9">
    <location>
        <begin position="106"/>
        <end position="131"/>
    </location>
</feature>
<dbReference type="GO" id="GO:0140359">
    <property type="term" value="F:ABC-type transporter activity"/>
    <property type="evidence" value="ECO:0007669"/>
    <property type="project" value="InterPro"/>
</dbReference>
<evidence type="ECO:0000313" key="11">
    <source>
        <dbReference type="EMBL" id="RGK49085.1"/>
    </source>
</evidence>
<protein>
    <recommendedName>
        <fullName evidence="9">Transport permease protein</fullName>
    </recommendedName>
</protein>
<dbReference type="PROSITE" id="PS51012">
    <property type="entry name" value="ABC_TM2"/>
    <property type="match status" value="1"/>
</dbReference>
<dbReference type="Proteomes" id="UP000261208">
    <property type="component" value="Unassembled WGS sequence"/>
</dbReference>
<dbReference type="InterPro" id="IPR047817">
    <property type="entry name" value="ABC2_TM_bact-type"/>
</dbReference>
<dbReference type="PIRSF" id="PIRSF006648">
    <property type="entry name" value="DrrB"/>
    <property type="match status" value="1"/>
</dbReference>
<proteinExistence type="inferred from homology"/>
<feature type="domain" description="ABC transmembrane type-2" evidence="10">
    <location>
        <begin position="32"/>
        <end position="250"/>
    </location>
</feature>
<dbReference type="PANTHER" id="PTHR30413:SF8">
    <property type="entry name" value="TRANSPORT PERMEASE PROTEIN"/>
    <property type="match status" value="1"/>
</dbReference>
<evidence type="ECO:0000256" key="3">
    <source>
        <dbReference type="ARBA" id="ARBA00022448"/>
    </source>
</evidence>
<dbReference type="EMBL" id="QSQQ01000005">
    <property type="protein sequence ID" value="RGK49085.1"/>
    <property type="molecule type" value="Genomic_DNA"/>
</dbReference>
<evidence type="ECO:0000313" key="13">
    <source>
        <dbReference type="Proteomes" id="UP000261208"/>
    </source>
</evidence>
<comment type="subcellular location">
    <subcellularLocation>
        <location evidence="1">Cell inner membrane</location>
        <topology evidence="1">Multi-pass membrane protein</topology>
    </subcellularLocation>
    <subcellularLocation>
        <location evidence="9">Cell membrane</location>
        <topology evidence="9">Multi-pass membrane protein</topology>
    </subcellularLocation>
</comment>
<sequence length="258" mass="29534">MLTYIQNFKKFQPLLNELITRDIKTKYRKSILGVFWTILNPLFMMIVLSVVFSNLFKFDIEYFPVYLLSGQLIFNFYNEATTNAMGAILANGALIKKVYVPKYMFVLSRIFSSTINLLASFTAMIFVMLAMRVELHYTVLLAPIPLFFIICFSMGVGLLLSAITVKFRDIMHLYSVFVTALMYLTPVIYPMSILPAWLKKIVLLNPLTNILNMFRGVMINNTLPAISAIVLATIECALVMGIGLYVFYKRQDTFILDI</sequence>
<feature type="transmembrane region" description="Helical" evidence="9">
    <location>
        <begin position="173"/>
        <end position="198"/>
    </location>
</feature>
<dbReference type="PRINTS" id="PR00164">
    <property type="entry name" value="ABC2TRNSPORT"/>
</dbReference>
<reference evidence="13 14" key="1">
    <citation type="submission" date="2018-08" db="EMBL/GenBank/DDBJ databases">
        <title>A genome reference for cultivated species of the human gut microbiota.</title>
        <authorList>
            <person name="Zou Y."/>
            <person name="Xue W."/>
            <person name="Luo G."/>
        </authorList>
    </citation>
    <scope>NUCLEOTIDE SEQUENCE [LARGE SCALE GENOMIC DNA]</scope>
    <source>
        <strain evidence="12 14">AF12-11</strain>
        <strain evidence="11 13">TF11-11</strain>
    </source>
</reference>
<dbReference type="Pfam" id="PF01061">
    <property type="entry name" value="ABC2_membrane"/>
    <property type="match status" value="1"/>
</dbReference>
<dbReference type="PANTHER" id="PTHR30413">
    <property type="entry name" value="INNER MEMBRANE TRANSPORT PERMEASE"/>
    <property type="match status" value="1"/>
</dbReference>
<evidence type="ECO:0000256" key="8">
    <source>
        <dbReference type="ARBA" id="ARBA00023136"/>
    </source>
</evidence>
<dbReference type="GO" id="GO:0015920">
    <property type="term" value="P:lipopolysaccharide transport"/>
    <property type="evidence" value="ECO:0007669"/>
    <property type="project" value="TreeGrafter"/>
</dbReference>
<feature type="transmembrane region" description="Helical" evidence="9">
    <location>
        <begin position="31"/>
        <end position="52"/>
    </location>
</feature>
<dbReference type="AlphaFoldDB" id="A0A395XGR3"/>
<evidence type="ECO:0000256" key="1">
    <source>
        <dbReference type="ARBA" id="ARBA00004429"/>
    </source>
</evidence>
<name>A0A395XGR3_9FIRM</name>
<dbReference type="GO" id="GO:0043190">
    <property type="term" value="C:ATP-binding cassette (ABC) transporter complex"/>
    <property type="evidence" value="ECO:0007669"/>
    <property type="project" value="InterPro"/>
</dbReference>
<evidence type="ECO:0000313" key="14">
    <source>
        <dbReference type="Proteomes" id="UP000266376"/>
    </source>
</evidence>
<comment type="similarity">
    <text evidence="2 9">Belongs to the ABC-2 integral membrane protein family.</text>
</comment>